<dbReference type="PANTHER" id="PTHR38441:SF1">
    <property type="entry name" value="MEMBRANE PROTEIN"/>
    <property type="match status" value="1"/>
</dbReference>
<dbReference type="PANTHER" id="PTHR38441">
    <property type="entry name" value="INTEGRAL MEMBRANE PROTEIN-RELATED"/>
    <property type="match status" value="1"/>
</dbReference>
<sequence length="106" mass="12373">MDRTDEWVRVERTSAFKELVRRKRGFIIPATIFFMLFYFGLPFLAAFTTVLNVKVIGPLTLAYIYAFAQFAMTWILMHLYVSRANKWDDLVERARVEAAEEVGGTR</sequence>
<feature type="transmembrane region" description="Helical" evidence="1">
    <location>
        <begin position="26"/>
        <end position="50"/>
    </location>
</feature>
<evidence type="ECO:0000256" key="1">
    <source>
        <dbReference type="SAM" id="Phobius"/>
    </source>
</evidence>
<evidence type="ECO:0000313" key="2">
    <source>
        <dbReference type="EMBL" id="CAA9418594.1"/>
    </source>
</evidence>
<gene>
    <name evidence="2" type="ORF">AVDCRST_MAG22-2397</name>
</gene>
<protein>
    <submittedName>
        <fullName evidence="2">FIG00525068: membrane protein</fullName>
    </submittedName>
</protein>
<dbReference type="AlphaFoldDB" id="A0A6J4PM90"/>
<accession>A0A6J4PM90</accession>
<feature type="transmembrane region" description="Helical" evidence="1">
    <location>
        <begin position="62"/>
        <end position="81"/>
    </location>
</feature>
<dbReference type="InterPro" id="IPR007436">
    <property type="entry name" value="DUF485"/>
</dbReference>
<keyword evidence="1" id="KW-1133">Transmembrane helix</keyword>
<organism evidence="2">
    <name type="scientific">uncultured Rubrobacteraceae bacterium</name>
    <dbReference type="NCBI Taxonomy" id="349277"/>
    <lineage>
        <taxon>Bacteria</taxon>
        <taxon>Bacillati</taxon>
        <taxon>Actinomycetota</taxon>
        <taxon>Rubrobacteria</taxon>
        <taxon>Rubrobacterales</taxon>
        <taxon>Rubrobacteraceae</taxon>
        <taxon>environmental samples</taxon>
    </lineage>
</organism>
<dbReference type="EMBL" id="CADCUV010000104">
    <property type="protein sequence ID" value="CAA9418594.1"/>
    <property type="molecule type" value="Genomic_DNA"/>
</dbReference>
<reference evidence="2" key="1">
    <citation type="submission" date="2020-02" db="EMBL/GenBank/DDBJ databases">
        <authorList>
            <person name="Meier V. D."/>
        </authorList>
    </citation>
    <scope>NUCLEOTIDE SEQUENCE</scope>
    <source>
        <strain evidence="2">AVDCRST_MAG22</strain>
    </source>
</reference>
<keyword evidence="1" id="KW-0812">Transmembrane</keyword>
<name>A0A6J4PM90_9ACTN</name>
<dbReference type="Pfam" id="PF04341">
    <property type="entry name" value="DUF485"/>
    <property type="match status" value="1"/>
</dbReference>
<proteinExistence type="predicted"/>
<keyword evidence="1" id="KW-0472">Membrane</keyword>